<evidence type="ECO:0000256" key="2">
    <source>
        <dbReference type="RuleBase" id="RU365095"/>
    </source>
</evidence>
<dbReference type="PANTHER" id="PTHR11054">
    <property type="entry name" value="6-PHOSPHOGLUCONOLACTONASE"/>
    <property type="match status" value="1"/>
</dbReference>
<dbReference type="EMBL" id="CAJPWZ010002145">
    <property type="protein sequence ID" value="CAG2231446.1"/>
    <property type="molecule type" value="Genomic_DNA"/>
</dbReference>
<dbReference type="InterPro" id="IPR039104">
    <property type="entry name" value="6PGL"/>
</dbReference>
<keyword evidence="5" id="KW-1185">Reference proteome</keyword>
<dbReference type="InterPro" id="IPR006148">
    <property type="entry name" value="Glc/Gal-6P_isomerase"/>
</dbReference>
<evidence type="ECO:0000256" key="1">
    <source>
        <dbReference type="ARBA" id="ARBA00010662"/>
    </source>
</evidence>
<dbReference type="InterPro" id="IPR037171">
    <property type="entry name" value="NagB/RpiA_transferase-like"/>
</dbReference>
<organism evidence="4 5">
    <name type="scientific">Mytilus edulis</name>
    <name type="common">Blue mussel</name>
    <dbReference type="NCBI Taxonomy" id="6550"/>
    <lineage>
        <taxon>Eukaryota</taxon>
        <taxon>Metazoa</taxon>
        <taxon>Spiralia</taxon>
        <taxon>Lophotrochozoa</taxon>
        <taxon>Mollusca</taxon>
        <taxon>Bivalvia</taxon>
        <taxon>Autobranchia</taxon>
        <taxon>Pteriomorphia</taxon>
        <taxon>Mytilida</taxon>
        <taxon>Mytiloidea</taxon>
        <taxon>Mytilidae</taxon>
        <taxon>Mytilinae</taxon>
        <taxon>Mytilus</taxon>
    </lineage>
</organism>
<evidence type="ECO:0000313" key="4">
    <source>
        <dbReference type="EMBL" id="CAG2231446.1"/>
    </source>
</evidence>
<dbReference type="Proteomes" id="UP000683360">
    <property type="component" value="Unassembled WGS sequence"/>
</dbReference>
<feature type="domain" description="Glucosamine/galactosamine-6-phosphate isomerase" evidence="3">
    <location>
        <begin position="11"/>
        <end position="167"/>
    </location>
</feature>
<gene>
    <name evidence="4" type="ORF">MEDL_44225</name>
</gene>
<dbReference type="GO" id="GO:0017057">
    <property type="term" value="F:6-phosphogluconolactonase activity"/>
    <property type="evidence" value="ECO:0007669"/>
    <property type="project" value="UniProtKB-UniRule"/>
</dbReference>
<dbReference type="NCBIfam" id="TIGR01198">
    <property type="entry name" value="pgl"/>
    <property type="match status" value="1"/>
</dbReference>
<keyword evidence="2 4" id="KW-0378">Hydrolase</keyword>
<comment type="pathway">
    <text evidence="2">Carbohydrate degradation; pentose phosphate pathway; D-ribulose 5-phosphate from D-glucose 6-phosphate (oxidative stage): step 2/3.</text>
</comment>
<dbReference type="Gene3D" id="3.40.50.1360">
    <property type="match status" value="2"/>
</dbReference>
<name>A0A8S3TD50_MYTED</name>
<dbReference type="OrthoDB" id="432544at2759"/>
<sequence>MAAPIIRVGNTDKEVSKDLCQFVIDKATSSIQERGTFTVGVSGGSLVKYLCNGLPSSKTDWTKWRIFFCDERHVPYDNSECTYTLYKTGLVDKVGMPPENIFPINPDLSVEDAAVDYEKKIRLVFPETDIPRFDLLLLGMGPDGHTCSLFPGHQLLEEKTRIISPIKGKADIVQRVLEGKEEVLLPAARVRPTNGDVIWYLDKGAASKLKNI</sequence>
<accession>A0A8S3TD50</accession>
<dbReference type="EC" id="3.1.1.31" evidence="2"/>
<reference evidence="4" key="1">
    <citation type="submission" date="2021-03" db="EMBL/GenBank/DDBJ databases">
        <authorList>
            <person name="Bekaert M."/>
        </authorList>
    </citation>
    <scope>NUCLEOTIDE SEQUENCE</scope>
</reference>
<evidence type="ECO:0000313" key="5">
    <source>
        <dbReference type="Proteomes" id="UP000683360"/>
    </source>
</evidence>
<evidence type="ECO:0000259" key="3">
    <source>
        <dbReference type="Pfam" id="PF01182"/>
    </source>
</evidence>
<dbReference type="AlphaFoldDB" id="A0A8S3TD50"/>
<dbReference type="GO" id="GO:0005975">
    <property type="term" value="P:carbohydrate metabolic process"/>
    <property type="evidence" value="ECO:0007669"/>
    <property type="project" value="UniProtKB-UniRule"/>
</dbReference>
<dbReference type="SUPFAM" id="SSF100950">
    <property type="entry name" value="NagB/RpiA/CoA transferase-like"/>
    <property type="match status" value="1"/>
</dbReference>
<dbReference type="Pfam" id="PF01182">
    <property type="entry name" value="Glucosamine_iso"/>
    <property type="match status" value="1"/>
</dbReference>
<comment type="catalytic activity">
    <reaction evidence="2">
        <text>6-phospho-D-glucono-1,5-lactone + H2O = 6-phospho-D-gluconate + H(+)</text>
        <dbReference type="Rhea" id="RHEA:12556"/>
        <dbReference type="ChEBI" id="CHEBI:15377"/>
        <dbReference type="ChEBI" id="CHEBI:15378"/>
        <dbReference type="ChEBI" id="CHEBI:57955"/>
        <dbReference type="ChEBI" id="CHEBI:58759"/>
        <dbReference type="EC" id="3.1.1.31"/>
    </reaction>
</comment>
<proteinExistence type="inferred from homology"/>
<comment type="function">
    <text evidence="2">Hydrolysis of 6-phosphogluconolactone to 6-phosphogluconate.</text>
</comment>
<comment type="similarity">
    <text evidence="1 2">Belongs to the glucosamine/galactosamine-6-phosphate isomerase family. 6-phosphogluconolactonase subfamily.</text>
</comment>
<dbReference type="GO" id="GO:0006098">
    <property type="term" value="P:pentose-phosphate shunt"/>
    <property type="evidence" value="ECO:0007669"/>
    <property type="project" value="InterPro"/>
</dbReference>
<dbReference type="CDD" id="cd01400">
    <property type="entry name" value="6PGL"/>
    <property type="match status" value="1"/>
</dbReference>
<dbReference type="PANTHER" id="PTHR11054:SF0">
    <property type="entry name" value="6-PHOSPHOGLUCONOLACTONASE"/>
    <property type="match status" value="1"/>
</dbReference>
<dbReference type="InterPro" id="IPR005900">
    <property type="entry name" value="6-phosphogluconolactonase_DevB"/>
</dbReference>
<comment type="caution">
    <text evidence="4">The sequence shown here is derived from an EMBL/GenBank/DDBJ whole genome shotgun (WGS) entry which is preliminary data.</text>
</comment>
<protein>
    <recommendedName>
        <fullName evidence="2">6-phosphogluconolactonase</fullName>
        <shortName evidence="2">6PGL</shortName>
        <ecNumber evidence="2">3.1.1.31</ecNumber>
    </recommendedName>
</protein>